<name>A0A4R6QT36_9BURK</name>
<feature type="domain" description="Non-haem dioxygenase N-terminal" evidence="1">
    <location>
        <begin position="15"/>
        <end position="86"/>
    </location>
</feature>
<keyword evidence="2" id="KW-0223">Dioxygenase</keyword>
<keyword evidence="3" id="KW-1185">Reference proteome</keyword>
<evidence type="ECO:0000313" key="2">
    <source>
        <dbReference type="EMBL" id="TDP74376.1"/>
    </source>
</evidence>
<evidence type="ECO:0000313" key="3">
    <source>
        <dbReference type="Proteomes" id="UP000295361"/>
    </source>
</evidence>
<protein>
    <submittedName>
        <fullName evidence="2">Non-heme dioxygenase-like protein</fullName>
    </submittedName>
</protein>
<comment type="caution">
    <text evidence="2">The sequence shown here is derived from an EMBL/GenBank/DDBJ whole genome shotgun (WGS) entry which is preliminary data.</text>
</comment>
<dbReference type="EMBL" id="SNXS01000001">
    <property type="protein sequence ID" value="TDP74376.1"/>
    <property type="molecule type" value="Genomic_DNA"/>
</dbReference>
<gene>
    <name evidence="2" type="ORF">DES47_101434</name>
</gene>
<dbReference type="GO" id="GO:0051213">
    <property type="term" value="F:dioxygenase activity"/>
    <property type="evidence" value="ECO:0007669"/>
    <property type="project" value="UniProtKB-KW"/>
</dbReference>
<dbReference type="Pfam" id="PF14226">
    <property type="entry name" value="DIOX_N"/>
    <property type="match status" value="1"/>
</dbReference>
<reference evidence="2 3" key="1">
    <citation type="submission" date="2019-03" db="EMBL/GenBank/DDBJ databases">
        <title>Genomic Encyclopedia of Type Strains, Phase IV (KMG-IV): sequencing the most valuable type-strain genomes for metagenomic binning, comparative biology and taxonomic classification.</title>
        <authorList>
            <person name="Goeker M."/>
        </authorList>
    </citation>
    <scope>NUCLEOTIDE SEQUENCE [LARGE SCALE GENOMIC DNA]</scope>
    <source>
        <strain evidence="2 3">DSM 16998</strain>
    </source>
</reference>
<keyword evidence="2" id="KW-0560">Oxidoreductase</keyword>
<dbReference type="InterPro" id="IPR027443">
    <property type="entry name" value="IPNS-like_sf"/>
</dbReference>
<dbReference type="AlphaFoldDB" id="A0A4R6QT36"/>
<proteinExistence type="predicted"/>
<dbReference type="Gene3D" id="2.60.120.330">
    <property type="entry name" value="B-lactam Antibiotic, Isopenicillin N Synthase, Chain"/>
    <property type="match status" value="1"/>
</dbReference>
<dbReference type="Proteomes" id="UP000295361">
    <property type="component" value="Unassembled WGS sequence"/>
</dbReference>
<organism evidence="2 3">
    <name type="scientific">Roseateles toxinivorans</name>
    <dbReference type="NCBI Taxonomy" id="270368"/>
    <lineage>
        <taxon>Bacteria</taxon>
        <taxon>Pseudomonadati</taxon>
        <taxon>Pseudomonadota</taxon>
        <taxon>Betaproteobacteria</taxon>
        <taxon>Burkholderiales</taxon>
        <taxon>Sphaerotilaceae</taxon>
        <taxon>Roseateles</taxon>
    </lineage>
</organism>
<dbReference type="InParanoid" id="A0A4R6QT36"/>
<sequence>MASALTITPMATQQLPVINVQALSDPRAGAEALGAVAQQIALACRAHGFFYAVGHAVPQPLIDELERLSRQFFALDETTKLQWRMALGGRAWRAISRPAAS</sequence>
<accession>A0A4R6QT36</accession>
<dbReference type="InterPro" id="IPR026992">
    <property type="entry name" value="DIOX_N"/>
</dbReference>
<evidence type="ECO:0000259" key="1">
    <source>
        <dbReference type="Pfam" id="PF14226"/>
    </source>
</evidence>
<dbReference type="SUPFAM" id="SSF51197">
    <property type="entry name" value="Clavaminate synthase-like"/>
    <property type="match status" value="1"/>
</dbReference>